<dbReference type="Proteomes" id="UP000053398">
    <property type="component" value="Unassembled WGS sequence"/>
</dbReference>
<name>A0A101QDL5_STRCK</name>
<reference evidence="1 2" key="1">
    <citation type="submission" date="2015-10" db="EMBL/GenBank/DDBJ databases">
        <title>Draft genome sequence of Streptomyces corchorusii DSM 40340, type strain for the species Streptomyces corchorusii.</title>
        <authorList>
            <person name="Ruckert C."/>
            <person name="Winkler A."/>
            <person name="Kalinowski J."/>
            <person name="Kampfer P."/>
            <person name="Glaeser S."/>
        </authorList>
    </citation>
    <scope>NUCLEOTIDE SEQUENCE [LARGE SCALE GENOMIC DNA]</scope>
    <source>
        <strain evidence="1 2">DSM 40340</strain>
    </source>
</reference>
<keyword evidence="2" id="KW-1185">Reference proteome</keyword>
<protein>
    <submittedName>
        <fullName evidence="1">Uncharacterized protein</fullName>
    </submittedName>
</protein>
<gene>
    <name evidence="1" type="ORF">AQJ11_15180</name>
</gene>
<evidence type="ECO:0000313" key="1">
    <source>
        <dbReference type="EMBL" id="KUN27940.1"/>
    </source>
</evidence>
<proteinExistence type="predicted"/>
<dbReference type="AlphaFoldDB" id="A0A101QDL5"/>
<sequence>MDAPEWDAVRVPRQLGLSPMEILGTRAGAVIEDPTRGGALLLHPGGRRRQGRMTTATQRLAVLSLRHSQMCEQCVDDSDLCTIGLGPTRATWEAPPSSLSVPGT</sequence>
<comment type="caution">
    <text evidence="1">The sequence shown here is derived from an EMBL/GenBank/DDBJ whole genome shotgun (WGS) entry which is preliminary data.</text>
</comment>
<evidence type="ECO:0000313" key="2">
    <source>
        <dbReference type="Proteomes" id="UP000053398"/>
    </source>
</evidence>
<dbReference type="EMBL" id="LMWP01000016">
    <property type="protein sequence ID" value="KUN27940.1"/>
    <property type="molecule type" value="Genomic_DNA"/>
</dbReference>
<accession>A0A101QDL5</accession>
<organism evidence="1 2">
    <name type="scientific">Streptomyces corchorusii</name>
    <name type="common">Streptomyces chibaensis</name>
    <dbReference type="NCBI Taxonomy" id="1903"/>
    <lineage>
        <taxon>Bacteria</taxon>
        <taxon>Bacillati</taxon>
        <taxon>Actinomycetota</taxon>
        <taxon>Actinomycetes</taxon>
        <taxon>Kitasatosporales</taxon>
        <taxon>Streptomycetaceae</taxon>
        <taxon>Streptomyces</taxon>
    </lineage>
</organism>